<organism evidence="8 9">
    <name type="scientific">Microvirgula aerodenitrificans</name>
    <dbReference type="NCBI Taxonomy" id="57480"/>
    <lineage>
        <taxon>Bacteria</taxon>
        <taxon>Pseudomonadati</taxon>
        <taxon>Pseudomonadota</taxon>
        <taxon>Betaproteobacteria</taxon>
        <taxon>Neisseriales</taxon>
        <taxon>Aquaspirillaceae</taxon>
        <taxon>Microvirgula</taxon>
    </lineage>
</organism>
<keyword evidence="6" id="KW-0804">Transcription</keyword>
<feature type="binding site" evidence="7">
    <location>
        <position position="97"/>
    </location>
    <ligand>
        <name>Zn(2+)</name>
        <dbReference type="ChEBI" id="CHEBI:29105"/>
    </ligand>
</feature>
<dbReference type="GO" id="GO:0008270">
    <property type="term" value="F:zinc ion binding"/>
    <property type="evidence" value="ECO:0007669"/>
    <property type="project" value="TreeGrafter"/>
</dbReference>
<dbReference type="Proteomes" id="UP000244173">
    <property type="component" value="Chromosome"/>
</dbReference>
<evidence type="ECO:0000256" key="3">
    <source>
        <dbReference type="ARBA" id="ARBA00022833"/>
    </source>
</evidence>
<comment type="similarity">
    <text evidence="1">Belongs to the Fur family.</text>
</comment>
<reference evidence="8 9" key="1">
    <citation type="submission" date="2018-04" db="EMBL/GenBank/DDBJ databases">
        <title>Denitrifier Microvirgula.</title>
        <authorList>
            <person name="Anderson E."/>
            <person name="Jang J."/>
            <person name="Ishii S."/>
        </authorList>
    </citation>
    <scope>NUCLEOTIDE SEQUENCE [LARGE SCALE GENOMIC DNA]</scope>
    <source>
        <strain evidence="8 9">BE2.4</strain>
    </source>
</reference>
<dbReference type="STRING" id="1122240.GCA_000620105_03476"/>
<dbReference type="OrthoDB" id="9801127at2"/>
<dbReference type="Pfam" id="PF01475">
    <property type="entry name" value="FUR"/>
    <property type="match status" value="1"/>
</dbReference>
<name>A0A2S0P9Z9_9NEIS</name>
<keyword evidence="3 7" id="KW-0862">Zinc</keyword>
<evidence type="ECO:0000256" key="6">
    <source>
        <dbReference type="ARBA" id="ARBA00023163"/>
    </source>
</evidence>
<keyword evidence="9" id="KW-1185">Reference proteome</keyword>
<feature type="binding site" evidence="7">
    <location>
        <position position="137"/>
    </location>
    <ligand>
        <name>Zn(2+)</name>
        <dbReference type="ChEBI" id="CHEBI:29105"/>
    </ligand>
</feature>
<evidence type="ECO:0000256" key="5">
    <source>
        <dbReference type="ARBA" id="ARBA00023125"/>
    </source>
</evidence>
<dbReference type="SUPFAM" id="SSF46785">
    <property type="entry name" value="Winged helix' DNA-binding domain"/>
    <property type="match status" value="1"/>
</dbReference>
<comment type="cofactor">
    <cofactor evidence="7">
        <name>Zn(2+)</name>
        <dbReference type="ChEBI" id="CHEBI:29105"/>
    </cofactor>
    <text evidence="7">Binds 1 zinc ion per subunit.</text>
</comment>
<dbReference type="KEGG" id="maer:DAI18_08655"/>
<dbReference type="PANTHER" id="PTHR33202:SF7">
    <property type="entry name" value="FERRIC UPTAKE REGULATION PROTEIN"/>
    <property type="match status" value="1"/>
</dbReference>
<keyword evidence="7" id="KW-0479">Metal-binding</keyword>
<evidence type="ECO:0000256" key="7">
    <source>
        <dbReference type="PIRSR" id="PIRSR602481-1"/>
    </source>
</evidence>
<sequence>MTPFDALVAAGLRASVFRLRVLEVFAREPARYFAVEQIAAELVAHQARQVSLSTLYRQVNALHRGGVLLACRLVSGTTVFRWLDGAPPAMRLVCRRCGRIEETDDPALHRCLTQLVAGIGWRRSLLPLDCHGVCACCRPLLQGGRRRTAKVPVPDGENSCR</sequence>
<proteinExistence type="inferred from homology"/>
<dbReference type="GO" id="GO:0000976">
    <property type="term" value="F:transcription cis-regulatory region binding"/>
    <property type="evidence" value="ECO:0007669"/>
    <property type="project" value="TreeGrafter"/>
</dbReference>
<protein>
    <submittedName>
        <fullName evidence="8">Uncharacterized protein</fullName>
    </submittedName>
</protein>
<dbReference type="RefSeq" id="WP_107889181.1">
    <property type="nucleotide sequence ID" value="NZ_CP028519.1"/>
</dbReference>
<dbReference type="Gene3D" id="3.30.1490.190">
    <property type="match status" value="1"/>
</dbReference>
<keyword evidence="4" id="KW-0805">Transcription regulation</keyword>
<dbReference type="PANTHER" id="PTHR33202">
    <property type="entry name" value="ZINC UPTAKE REGULATION PROTEIN"/>
    <property type="match status" value="1"/>
</dbReference>
<evidence type="ECO:0000313" key="9">
    <source>
        <dbReference type="Proteomes" id="UP000244173"/>
    </source>
</evidence>
<evidence type="ECO:0000256" key="4">
    <source>
        <dbReference type="ARBA" id="ARBA00023015"/>
    </source>
</evidence>
<evidence type="ECO:0000313" key="8">
    <source>
        <dbReference type="EMBL" id="AVY94107.1"/>
    </source>
</evidence>
<dbReference type="Gene3D" id="1.10.10.10">
    <property type="entry name" value="Winged helix-like DNA-binding domain superfamily/Winged helix DNA-binding domain"/>
    <property type="match status" value="1"/>
</dbReference>
<dbReference type="InterPro" id="IPR036390">
    <property type="entry name" value="WH_DNA-bd_sf"/>
</dbReference>
<keyword evidence="5" id="KW-0238">DNA-binding</keyword>
<feature type="binding site" evidence="7">
    <location>
        <position position="94"/>
    </location>
    <ligand>
        <name>Zn(2+)</name>
        <dbReference type="ChEBI" id="CHEBI:29105"/>
    </ligand>
</feature>
<feature type="binding site" evidence="7">
    <location>
        <position position="134"/>
    </location>
    <ligand>
        <name>Zn(2+)</name>
        <dbReference type="ChEBI" id="CHEBI:29105"/>
    </ligand>
</feature>
<accession>A0A2S0P9Z9</accession>
<dbReference type="InterPro" id="IPR043135">
    <property type="entry name" value="Fur_C"/>
</dbReference>
<keyword evidence="2" id="KW-0678">Repressor</keyword>
<dbReference type="GO" id="GO:1900376">
    <property type="term" value="P:regulation of secondary metabolite biosynthetic process"/>
    <property type="evidence" value="ECO:0007669"/>
    <property type="project" value="TreeGrafter"/>
</dbReference>
<dbReference type="InterPro" id="IPR036388">
    <property type="entry name" value="WH-like_DNA-bd_sf"/>
</dbReference>
<dbReference type="GO" id="GO:0003700">
    <property type="term" value="F:DNA-binding transcription factor activity"/>
    <property type="evidence" value="ECO:0007669"/>
    <property type="project" value="InterPro"/>
</dbReference>
<dbReference type="EMBL" id="CP028519">
    <property type="protein sequence ID" value="AVY94107.1"/>
    <property type="molecule type" value="Genomic_DNA"/>
</dbReference>
<dbReference type="AlphaFoldDB" id="A0A2S0P9Z9"/>
<evidence type="ECO:0000256" key="2">
    <source>
        <dbReference type="ARBA" id="ARBA00022491"/>
    </source>
</evidence>
<gene>
    <name evidence="8" type="ORF">DAI18_08655</name>
</gene>
<dbReference type="GO" id="GO:0045892">
    <property type="term" value="P:negative regulation of DNA-templated transcription"/>
    <property type="evidence" value="ECO:0007669"/>
    <property type="project" value="TreeGrafter"/>
</dbReference>
<evidence type="ECO:0000256" key="1">
    <source>
        <dbReference type="ARBA" id="ARBA00007957"/>
    </source>
</evidence>
<dbReference type="InterPro" id="IPR002481">
    <property type="entry name" value="FUR"/>
</dbReference>